<organism evidence="2 3">
    <name type="scientific">Plantactinospora mayteni</name>
    <dbReference type="NCBI Taxonomy" id="566021"/>
    <lineage>
        <taxon>Bacteria</taxon>
        <taxon>Bacillati</taxon>
        <taxon>Actinomycetota</taxon>
        <taxon>Actinomycetes</taxon>
        <taxon>Micromonosporales</taxon>
        <taxon>Micromonosporaceae</taxon>
        <taxon>Plantactinospora</taxon>
    </lineage>
</organism>
<evidence type="ECO:0008006" key="4">
    <source>
        <dbReference type="Google" id="ProtNLM"/>
    </source>
</evidence>
<dbReference type="Proteomes" id="UP000621500">
    <property type="component" value="Unassembled WGS sequence"/>
</dbReference>
<proteinExistence type="predicted"/>
<evidence type="ECO:0000313" key="3">
    <source>
        <dbReference type="Proteomes" id="UP000621500"/>
    </source>
</evidence>
<protein>
    <recommendedName>
        <fullName evidence="4">Septum formation-related domain-containing protein</fullName>
    </recommendedName>
</protein>
<dbReference type="RefSeq" id="WP_203857052.1">
    <property type="nucleotide sequence ID" value="NZ_BAAAZQ010000007.1"/>
</dbReference>
<dbReference type="EMBL" id="BONX01000010">
    <property type="protein sequence ID" value="GIG95461.1"/>
    <property type="molecule type" value="Genomic_DNA"/>
</dbReference>
<feature type="region of interest" description="Disordered" evidence="1">
    <location>
        <begin position="176"/>
        <end position="196"/>
    </location>
</feature>
<name>A0ABQ4EM77_9ACTN</name>
<comment type="caution">
    <text evidence="2">The sequence shown here is derived from an EMBL/GenBank/DDBJ whole genome shotgun (WGS) entry which is preliminary data.</text>
</comment>
<accession>A0ABQ4EM77</accession>
<evidence type="ECO:0000256" key="1">
    <source>
        <dbReference type="SAM" id="MobiDB-lite"/>
    </source>
</evidence>
<gene>
    <name evidence="2" type="ORF">Pma05_20340</name>
</gene>
<reference evidence="2 3" key="1">
    <citation type="submission" date="2021-01" db="EMBL/GenBank/DDBJ databases">
        <title>Whole genome shotgun sequence of Plantactinospora mayteni NBRC 109088.</title>
        <authorList>
            <person name="Komaki H."/>
            <person name="Tamura T."/>
        </authorList>
    </citation>
    <scope>NUCLEOTIDE SEQUENCE [LARGE SCALE GENOMIC DNA]</scope>
    <source>
        <strain evidence="2 3">NBRC 109088</strain>
    </source>
</reference>
<sequence length="196" mass="19611">MAALLFVLLAGCAEESPRDAGATGAVDDTLRVSDCVAPGGPDATSESWREVACDDAAAVASVISVDVGGLGMAGALAEPDCPAGTDHVVRVIRTQQGSAAGFTFACARNLKPPHPGDPGEGGGPGIVVGDCVSEPRLGPVEETRCDGTGERKPTHRITQMMVGACPPGSDATFTIGGQRSGAPDPSSQRVACAEAL</sequence>
<evidence type="ECO:0000313" key="2">
    <source>
        <dbReference type="EMBL" id="GIG95461.1"/>
    </source>
</evidence>
<keyword evidence="3" id="KW-1185">Reference proteome</keyword>